<dbReference type="Proteomes" id="UP001203423">
    <property type="component" value="Unassembled WGS sequence"/>
</dbReference>
<keyword evidence="2" id="KW-1185">Reference proteome</keyword>
<protein>
    <submittedName>
        <fullName evidence="1">Type III secretion system chaperone</fullName>
    </submittedName>
</protein>
<dbReference type="InterPro" id="IPR010261">
    <property type="entry name" value="Tir_chaperone"/>
</dbReference>
<name>A0ABT0LEU0_9GAMM</name>
<dbReference type="Gene3D" id="3.30.1460.10">
    <property type="match status" value="1"/>
</dbReference>
<dbReference type="Pfam" id="PF05932">
    <property type="entry name" value="CesT"/>
    <property type="match status" value="1"/>
</dbReference>
<sequence>MYDVKQIDLMFSELGELIDADSIIKFDDQHWKITFGEGKEVDITHTPESHKLTLESYVGRVESTDRQALYLLLLEYNYCWRDTGGIRMAMHEDHLVQLYDLFTQELSLDGLVGILTRFSERLTIWNNMLKGG</sequence>
<organism evidence="1 2">
    <name type="scientific">Shewanella surugensis</name>
    <dbReference type="NCBI Taxonomy" id="212020"/>
    <lineage>
        <taxon>Bacteria</taxon>
        <taxon>Pseudomonadati</taxon>
        <taxon>Pseudomonadota</taxon>
        <taxon>Gammaproteobacteria</taxon>
        <taxon>Alteromonadales</taxon>
        <taxon>Shewanellaceae</taxon>
        <taxon>Shewanella</taxon>
    </lineage>
</organism>
<proteinExistence type="predicted"/>
<reference evidence="1 2" key="1">
    <citation type="submission" date="2022-01" db="EMBL/GenBank/DDBJ databases">
        <title>Whole genome-based taxonomy of the Shewanellaceae.</title>
        <authorList>
            <person name="Martin-Rodriguez A.J."/>
        </authorList>
    </citation>
    <scope>NUCLEOTIDE SEQUENCE [LARGE SCALE GENOMIC DNA]</scope>
    <source>
        <strain evidence="1 2">DSM 17177</strain>
    </source>
</reference>
<evidence type="ECO:0000313" key="1">
    <source>
        <dbReference type="EMBL" id="MCL1126069.1"/>
    </source>
</evidence>
<accession>A0ABT0LEU0</accession>
<dbReference type="RefSeq" id="WP_248941407.1">
    <property type="nucleotide sequence ID" value="NZ_JAKIKS010000072.1"/>
</dbReference>
<comment type="caution">
    <text evidence="1">The sequence shown here is derived from an EMBL/GenBank/DDBJ whole genome shotgun (WGS) entry which is preliminary data.</text>
</comment>
<evidence type="ECO:0000313" key="2">
    <source>
        <dbReference type="Proteomes" id="UP001203423"/>
    </source>
</evidence>
<dbReference type="CDD" id="cd16364">
    <property type="entry name" value="T3SC_I-like"/>
    <property type="match status" value="1"/>
</dbReference>
<dbReference type="EMBL" id="JAKIKS010000072">
    <property type="protein sequence ID" value="MCL1126069.1"/>
    <property type="molecule type" value="Genomic_DNA"/>
</dbReference>
<dbReference type="SUPFAM" id="SSF69635">
    <property type="entry name" value="Type III secretory system chaperone-like"/>
    <property type="match status" value="1"/>
</dbReference>
<gene>
    <name evidence="1" type="ORF">L2764_16705</name>
</gene>